<comment type="caution">
    <text evidence="8">The sequence shown here is derived from an EMBL/GenBank/DDBJ whole genome shotgun (WGS) entry which is preliminary data.</text>
</comment>
<dbReference type="EMBL" id="JALLPB020000623">
    <property type="protein sequence ID" value="KAL3807497.1"/>
    <property type="molecule type" value="Genomic_DNA"/>
</dbReference>
<proteinExistence type="predicted"/>
<keyword evidence="3" id="KW-0862">Zinc</keyword>
<dbReference type="Gene3D" id="3.90.70.10">
    <property type="entry name" value="Cysteine proteinases"/>
    <property type="match status" value="1"/>
</dbReference>
<evidence type="ECO:0000313" key="8">
    <source>
        <dbReference type="EMBL" id="KAL3807497.1"/>
    </source>
</evidence>
<feature type="domain" description="UBP-type" evidence="7">
    <location>
        <begin position="17"/>
        <end position="117"/>
    </location>
</feature>
<feature type="compositionally biased region" description="Basic and acidic residues" evidence="5">
    <location>
        <begin position="378"/>
        <end position="397"/>
    </location>
</feature>
<feature type="region of interest" description="Disordered" evidence="5">
    <location>
        <begin position="102"/>
        <end position="125"/>
    </location>
</feature>
<dbReference type="Proteomes" id="UP001530377">
    <property type="component" value="Unassembled WGS sequence"/>
</dbReference>
<evidence type="ECO:0000256" key="4">
    <source>
        <dbReference type="PROSITE-ProRule" id="PRU00502"/>
    </source>
</evidence>
<gene>
    <name evidence="8" type="ORF">ACHAXA_003988</name>
</gene>
<dbReference type="InterPro" id="IPR001394">
    <property type="entry name" value="Peptidase_C19_UCH"/>
</dbReference>
<feature type="region of interest" description="Disordered" evidence="5">
    <location>
        <begin position="319"/>
        <end position="438"/>
    </location>
</feature>
<feature type="compositionally biased region" description="Acidic residues" evidence="5">
    <location>
        <begin position="415"/>
        <end position="433"/>
    </location>
</feature>
<evidence type="ECO:0008006" key="10">
    <source>
        <dbReference type="Google" id="ProtNLM"/>
    </source>
</evidence>
<evidence type="ECO:0000259" key="6">
    <source>
        <dbReference type="PROSITE" id="PS50235"/>
    </source>
</evidence>
<dbReference type="SUPFAM" id="SSF54001">
    <property type="entry name" value="Cysteine proteinases"/>
    <property type="match status" value="1"/>
</dbReference>
<keyword evidence="2 4" id="KW-0863">Zinc-finger</keyword>
<evidence type="ECO:0000259" key="7">
    <source>
        <dbReference type="PROSITE" id="PS50271"/>
    </source>
</evidence>
<dbReference type="PANTHER" id="PTHR21646">
    <property type="entry name" value="UBIQUITIN CARBOXYL-TERMINAL HYDROLASE"/>
    <property type="match status" value="1"/>
</dbReference>
<evidence type="ECO:0000256" key="1">
    <source>
        <dbReference type="ARBA" id="ARBA00022723"/>
    </source>
</evidence>
<dbReference type="InterPro" id="IPR028889">
    <property type="entry name" value="USP"/>
</dbReference>
<organism evidence="8 9">
    <name type="scientific">Cyclostephanos tholiformis</name>
    <dbReference type="NCBI Taxonomy" id="382380"/>
    <lineage>
        <taxon>Eukaryota</taxon>
        <taxon>Sar</taxon>
        <taxon>Stramenopiles</taxon>
        <taxon>Ochrophyta</taxon>
        <taxon>Bacillariophyta</taxon>
        <taxon>Coscinodiscophyceae</taxon>
        <taxon>Thalassiosirophycidae</taxon>
        <taxon>Stephanodiscales</taxon>
        <taxon>Stephanodiscaceae</taxon>
        <taxon>Cyclostephanos</taxon>
    </lineage>
</organism>
<dbReference type="GO" id="GO:0008270">
    <property type="term" value="F:zinc ion binding"/>
    <property type="evidence" value="ECO:0007669"/>
    <property type="project" value="UniProtKB-KW"/>
</dbReference>
<dbReference type="Pfam" id="PF02148">
    <property type="entry name" value="zf-UBP"/>
    <property type="match status" value="1"/>
</dbReference>
<dbReference type="PANTHER" id="PTHR21646:SF16">
    <property type="entry name" value="U4_U6.U5 TRI-SNRNP-ASSOCIATED PROTEIN 2"/>
    <property type="match status" value="1"/>
</dbReference>
<evidence type="ECO:0000313" key="9">
    <source>
        <dbReference type="Proteomes" id="UP001530377"/>
    </source>
</evidence>
<dbReference type="InterPro" id="IPR001607">
    <property type="entry name" value="Znf_UBP"/>
</dbReference>
<reference evidence="8 9" key="1">
    <citation type="submission" date="2024-10" db="EMBL/GenBank/DDBJ databases">
        <title>Updated reference genomes for cyclostephanoid diatoms.</title>
        <authorList>
            <person name="Roberts W.R."/>
            <person name="Alverson A.J."/>
        </authorList>
    </citation>
    <scope>NUCLEOTIDE SEQUENCE [LARGE SCALE GENOMIC DNA]</scope>
    <source>
        <strain evidence="8 9">AJA228-03</strain>
    </source>
</reference>
<evidence type="ECO:0000256" key="3">
    <source>
        <dbReference type="ARBA" id="ARBA00022833"/>
    </source>
</evidence>
<feature type="domain" description="USP" evidence="6">
    <location>
        <begin position="169"/>
        <end position="706"/>
    </location>
</feature>
<evidence type="ECO:0000256" key="5">
    <source>
        <dbReference type="SAM" id="MobiDB-lite"/>
    </source>
</evidence>
<dbReference type="SUPFAM" id="SSF57850">
    <property type="entry name" value="RING/U-box"/>
    <property type="match status" value="1"/>
</dbReference>
<dbReference type="AlphaFoldDB" id="A0ABD3R4N4"/>
<keyword evidence="9" id="KW-1185">Reference proteome</keyword>
<dbReference type="Gene3D" id="3.30.40.10">
    <property type="entry name" value="Zinc/RING finger domain, C3HC4 (zinc finger)"/>
    <property type="match status" value="1"/>
</dbReference>
<dbReference type="SMART" id="SM00290">
    <property type="entry name" value="ZnF_UBP"/>
    <property type="match status" value="1"/>
</dbReference>
<accession>A0ABD3R4N4</accession>
<dbReference type="PROSITE" id="PS50235">
    <property type="entry name" value="USP_3"/>
    <property type="match status" value="1"/>
</dbReference>
<keyword evidence="1" id="KW-0479">Metal-binding</keyword>
<dbReference type="InterPro" id="IPR050185">
    <property type="entry name" value="Ub_carboxyl-term_hydrolase"/>
</dbReference>
<name>A0ABD3R4N4_9STRA</name>
<evidence type="ECO:0000256" key="2">
    <source>
        <dbReference type="ARBA" id="ARBA00022771"/>
    </source>
</evidence>
<dbReference type="InterPro" id="IPR038765">
    <property type="entry name" value="Papain-like_cys_pep_sf"/>
</dbReference>
<dbReference type="PROSITE" id="PS50271">
    <property type="entry name" value="ZF_UBP"/>
    <property type="match status" value="1"/>
</dbReference>
<sequence length="719" mass="79566">MSSSSSSSSSPPMKRRTWCPYLDTINRTVLDFDSSDKSCSATLEMSSHIYACLVCGKYFRGRGRHTPAYRHSVDEGHYVYVHLTHGTFWCLPEDYEIVVNDDADGVGGGGDNDNDDDGKKNDNDGNALSLLDIRRALNPRFTRRQVSTLDSNVELSRDLHGRRYLPGYVGLNNVGGRSDYINAVVQALVHVRPLRDYFLLSSDDRDGNDNDNGGRRGRHRRVVGGNVSHFSPLARSFSLLLRNMWSSRRFKSHVDPYEFVQEVSSSSNGRYRVGVGVGVDGDAPHGGTEAGEFLSWLLHQLHLGTTMVASAAYRVGGGVGGGKRMRKRMKTSGGGATGGTDDAVNVARRRGGGGGGGGGSIIHDTFMGRVEVTTIGRGDGDGDSRRRWRRRHDDVHDGGGGGGGNEILAIKRGEDDLDDGEGDDRDGSDDEETIERRRKKREAIESLANETIIVEEETVTDTNFLHLTLDIPEKPLFKDADGGLVIPQEPLVNVLRKFDGITFGDVLAAQRHNDDGGGGGVVSMRRRYRLRRLPDYLVLHLSRFKRNGFTVEKNPTIVMFPVRNFDLGPYVFPEAGRDAVPTREEVERMTSKDLKDLLIKYGRADLVDNAIEKDELIRRCLDFVSTSLPDLLSNKYDLVANITHDVPIDVGREGRQRNPLEEGSYRCHVRHDATGQWYEIQDLAVRETMPQLISVSESYLLIFERKGAAGVAPAKLDGM</sequence>
<dbReference type="Pfam" id="PF00443">
    <property type="entry name" value="UCH"/>
    <property type="match status" value="1"/>
</dbReference>
<protein>
    <recommendedName>
        <fullName evidence="10">U4/U6.U5 tri-snRNP-associated protein 2</fullName>
    </recommendedName>
</protein>
<dbReference type="InterPro" id="IPR013083">
    <property type="entry name" value="Znf_RING/FYVE/PHD"/>
</dbReference>